<reference evidence="2 3" key="1">
    <citation type="submission" date="2020-08" db="EMBL/GenBank/DDBJ databases">
        <title>Genomic Encyclopedia of Type Strains, Phase III (KMG-III): the genomes of soil and plant-associated and newly described type strains.</title>
        <authorList>
            <person name="Whitman W."/>
        </authorList>
    </citation>
    <scope>NUCLEOTIDE SEQUENCE [LARGE SCALE GENOMIC DNA]</scope>
    <source>
        <strain evidence="2 3">CECT 8799</strain>
    </source>
</reference>
<feature type="transmembrane region" description="Helical" evidence="1">
    <location>
        <begin position="9"/>
        <end position="25"/>
    </location>
</feature>
<accession>A0A7W4Z8Z5</accession>
<dbReference type="Proteomes" id="UP000535937">
    <property type="component" value="Unassembled WGS sequence"/>
</dbReference>
<protein>
    <submittedName>
        <fullName evidence="2">ACR3 family arsenite efflux pump ArsB</fullName>
    </submittedName>
</protein>
<evidence type="ECO:0000313" key="2">
    <source>
        <dbReference type="EMBL" id="MBB3061318.1"/>
    </source>
</evidence>
<feature type="transmembrane region" description="Helical" evidence="1">
    <location>
        <begin position="37"/>
        <end position="62"/>
    </location>
</feature>
<keyword evidence="3" id="KW-1185">Reference proteome</keyword>
<keyword evidence="1" id="KW-0472">Membrane</keyword>
<dbReference type="AlphaFoldDB" id="A0A7W4Z8Z5"/>
<name>A0A7W4Z8Z5_9GAMM</name>
<dbReference type="RefSeq" id="WP_183459601.1">
    <property type="nucleotide sequence ID" value="NZ_JACHWZ010000009.1"/>
</dbReference>
<dbReference type="EMBL" id="JACHWZ010000009">
    <property type="protein sequence ID" value="MBB3061318.1"/>
    <property type="molecule type" value="Genomic_DNA"/>
</dbReference>
<evidence type="ECO:0000256" key="1">
    <source>
        <dbReference type="SAM" id="Phobius"/>
    </source>
</evidence>
<keyword evidence="1" id="KW-1133">Transmembrane helix</keyword>
<gene>
    <name evidence="2" type="ORF">FHS09_002151</name>
</gene>
<keyword evidence="1" id="KW-0812">Transmembrane</keyword>
<organism evidence="2 3">
    <name type="scientific">Microbulbifer rhizosphaerae</name>
    <dbReference type="NCBI Taxonomy" id="1562603"/>
    <lineage>
        <taxon>Bacteria</taxon>
        <taxon>Pseudomonadati</taxon>
        <taxon>Pseudomonadota</taxon>
        <taxon>Gammaproteobacteria</taxon>
        <taxon>Cellvibrionales</taxon>
        <taxon>Microbulbiferaceae</taxon>
        <taxon>Microbulbifer</taxon>
    </lineage>
</organism>
<comment type="caution">
    <text evidence="2">The sequence shown here is derived from an EMBL/GenBank/DDBJ whole genome shotgun (WGS) entry which is preliminary data.</text>
</comment>
<evidence type="ECO:0000313" key="3">
    <source>
        <dbReference type="Proteomes" id="UP000535937"/>
    </source>
</evidence>
<sequence length="71" mass="8241">MRKKLEQRQVWIYLVAILAGMSIGWKSPGLTGDWELLLWPVLGVLLYTTFTQVPLIHLASAFRDRRLINDM</sequence>
<proteinExistence type="predicted"/>